<keyword evidence="2" id="KW-1185">Reference proteome</keyword>
<dbReference type="Proteomes" id="UP000759131">
    <property type="component" value="Unassembled WGS sequence"/>
</dbReference>
<sequence>MISETLGYCRSLTSGTMICRHRQNPKMCRYMA</sequence>
<evidence type="ECO:0000313" key="2">
    <source>
        <dbReference type="Proteomes" id="UP000759131"/>
    </source>
</evidence>
<gene>
    <name evidence="1" type="ORF">OSB1V03_LOCUS22735</name>
</gene>
<name>A0A7R9M0K0_9ACAR</name>
<proteinExistence type="predicted"/>
<dbReference type="EMBL" id="CAJPIZ010050762">
    <property type="protein sequence ID" value="CAG2122790.1"/>
    <property type="molecule type" value="Genomic_DNA"/>
</dbReference>
<accession>A0A7R9M0K0</accession>
<organism evidence="1">
    <name type="scientific">Medioppia subpectinata</name>
    <dbReference type="NCBI Taxonomy" id="1979941"/>
    <lineage>
        <taxon>Eukaryota</taxon>
        <taxon>Metazoa</taxon>
        <taxon>Ecdysozoa</taxon>
        <taxon>Arthropoda</taxon>
        <taxon>Chelicerata</taxon>
        <taxon>Arachnida</taxon>
        <taxon>Acari</taxon>
        <taxon>Acariformes</taxon>
        <taxon>Sarcoptiformes</taxon>
        <taxon>Oribatida</taxon>
        <taxon>Brachypylina</taxon>
        <taxon>Oppioidea</taxon>
        <taxon>Oppiidae</taxon>
        <taxon>Medioppia</taxon>
    </lineage>
</organism>
<protein>
    <submittedName>
        <fullName evidence="1">Uncharacterized protein</fullName>
    </submittedName>
</protein>
<reference evidence="1" key="1">
    <citation type="submission" date="2020-11" db="EMBL/GenBank/DDBJ databases">
        <authorList>
            <person name="Tran Van P."/>
        </authorList>
    </citation>
    <scope>NUCLEOTIDE SEQUENCE</scope>
</reference>
<dbReference type="AlphaFoldDB" id="A0A7R9M0K0"/>
<evidence type="ECO:0000313" key="1">
    <source>
        <dbReference type="EMBL" id="CAD7650170.1"/>
    </source>
</evidence>
<dbReference type="EMBL" id="OC905337">
    <property type="protein sequence ID" value="CAD7650170.1"/>
    <property type="molecule type" value="Genomic_DNA"/>
</dbReference>